<dbReference type="InterPro" id="IPR001223">
    <property type="entry name" value="Glyco_hydro18_cat"/>
</dbReference>
<keyword evidence="3" id="KW-0119">Carbohydrate metabolism</keyword>
<dbReference type="Pfam" id="PF20622">
    <property type="entry name" value="Big_15"/>
    <property type="match status" value="4"/>
</dbReference>
<dbReference type="Pfam" id="PF16403">
    <property type="entry name" value="Bact_surface_Ig-like"/>
    <property type="match status" value="1"/>
</dbReference>
<dbReference type="SUPFAM" id="SSF51445">
    <property type="entry name" value="(Trans)glycosidases"/>
    <property type="match status" value="1"/>
</dbReference>
<dbReference type="GO" id="GO:0008061">
    <property type="term" value="F:chitin binding"/>
    <property type="evidence" value="ECO:0007669"/>
    <property type="project" value="InterPro"/>
</dbReference>
<sequence>MKNRSIKLAMSAVLILQAFLIALAGAFYMPQPQQVNAVEKSTTASKYRNVMYYGDWSIWGGQDNFYPKDIPADQLTHLNFAFLDFDSNGNFIFTDTDAAVSAPVGETDVAWGGPSAGILNALQSLRAENTNMKIGVSLGGWSKSGDFSAVAADPAKRANFVANTVKFVKMTNMDFVDVDWEYPASVREADLVDNKNDEGTPNSRPEDKQNYITLLQELRTALDKQGTEIKKTYELTVALPAPKSKLDEGIDVKALFDVVDFANIMTYDMHGAWEGQSGHHSALYGNPNDSTFSDGLSVDQTVSYLTSQGAAPEKIVIGAAFYSRGWNTVAKGSDPLNPGLFQQATKDFADSDQTPSWGTSNEIDMVIGDFGRASGTWAYRNIDKLKASVPGLTEYWDGIAKAPYLYSEITGQFFTFENVRSVTEKAKYVQEKNLGGMISWMQSQDKVSAGSTKRDELTKAIKTGLAGSEKLPDQKIVYANQDVEVTVTATTNSSYTVNLRNKAVNKETNPVLKAVEEAFNTVKLPKFYVALNTTERLSAGDNHAGVVSQTGNIATIDLASVYDGKTILPGANYTLKLNTTGSAKQTNIDTIHLTQRMTTNRSELGKQLVFGTQNTAPEIKGTSNKTITVGTSFNALEGVTATDAEDGDLTSQIRVTGTVDTSKVGEYELTYSVKDSANEEVTAKRTIKVIASQEPVTGTITPRAFEVYKDTYVGGTFTGDVKRIKLVVEGDKGGEYTGGTVNTNGTFQFDATGKIHNSYDKVTVEAYNAADKKVDSKVVSLINGDGAGSITTDDYILGQSRHIEGAVSGNVSRIRLQVDGTEYAGGSLTNGRISFYAMDKIRTTTAKAILVAYDRRGNKIDQQNIKVRPLHTGSVAPNEFVLYQDSYVTGNFTDDVKRIRLVVEDDNGTEIEYAGGTVENGTFQFYARDKIRSSYNKVTIKAYNSVGHEVDSKVIAVKNLDGSGTVTPDEYVLGQSRYLEGTYAGNVSRVRLKVGDTVYNGGTVAAGKISFYAHGTIKNTSEKVVLIALDARGNIIDQKDVKVTTK</sequence>
<dbReference type="InterPro" id="IPR011583">
    <property type="entry name" value="Chitinase_II/V-like_cat"/>
</dbReference>
<dbReference type="InterPro" id="IPR017853">
    <property type="entry name" value="GH"/>
</dbReference>
<feature type="domain" description="GH18" evidence="4">
    <location>
        <begin position="47"/>
        <end position="468"/>
    </location>
</feature>
<dbReference type="Gene3D" id="2.60.40.10">
    <property type="entry name" value="Immunoglobulins"/>
    <property type="match status" value="1"/>
</dbReference>
<reference evidence="5 6" key="1">
    <citation type="submission" date="2020-03" db="EMBL/GenBank/DDBJ databases">
        <title>Soil Listeria distribution.</title>
        <authorList>
            <person name="Liao J."/>
            <person name="Wiedmann M."/>
        </authorList>
    </citation>
    <scope>NUCLEOTIDE SEQUENCE [LARGE SCALE GENOMIC DNA]</scope>
    <source>
        <strain evidence="5 6">FSL L7-1387</strain>
    </source>
</reference>
<dbReference type="PROSITE" id="PS51910">
    <property type="entry name" value="GH18_2"/>
    <property type="match status" value="1"/>
</dbReference>
<dbReference type="RefSeq" id="WP_185429062.1">
    <property type="nucleotide sequence ID" value="NZ_JAARRW010000002.1"/>
</dbReference>
<dbReference type="InterPro" id="IPR029070">
    <property type="entry name" value="Chitinase_insertion_sf"/>
</dbReference>
<evidence type="ECO:0000256" key="2">
    <source>
        <dbReference type="ARBA" id="ARBA00012729"/>
    </source>
</evidence>
<dbReference type="Proteomes" id="UP000541955">
    <property type="component" value="Unassembled WGS sequence"/>
</dbReference>
<dbReference type="Pfam" id="PF00704">
    <property type="entry name" value="Glyco_hydro_18"/>
    <property type="match status" value="1"/>
</dbReference>
<keyword evidence="3" id="KW-0146">Chitin degradation</keyword>
<dbReference type="PANTHER" id="PTHR11177:SF317">
    <property type="entry name" value="CHITINASE 12-RELATED"/>
    <property type="match status" value="1"/>
</dbReference>
<dbReference type="CDD" id="cd06548">
    <property type="entry name" value="GH18_chitinase"/>
    <property type="match status" value="1"/>
</dbReference>
<dbReference type="PANTHER" id="PTHR11177">
    <property type="entry name" value="CHITINASE"/>
    <property type="match status" value="1"/>
</dbReference>
<evidence type="ECO:0000259" key="4">
    <source>
        <dbReference type="PROSITE" id="PS51910"/>
    </source>
</evidence>
<evidence type="ECO:0000256" key="1">
    <source>
        <dbReference type="ARBA" id="ARBA00000822"/>
    </source>
</evidence>
<dbReference type="GO" id="GO:0006032">
    <property type="term" value="P:chitin catabolic process"/>
    <property type="evidence" value="ECO:0007669"/>
    <property type="project" value="UniProtKB-KW"/>
</dbReference>
<dbReference type="SUPFAM" id="SSF54556">
    <property type="entry name" value="Chitinase insertion domain"/>
    <property type="match status" value="1"/>
</dbReference>
<dbReference type="InterPro" id="IPR046746">
    <property type="entry name" value="Big_15"/>
</dbReference>
<dbReference type="InterPro" id="IPR050314">
    <property type="entry name" value="Glycosyl_Hydrlase_18"/>
</dbReference>
<comment type="caution">
    <text evidence="5">The sequence shown here is derived from an EMBL/GenBank/DDBJ whole genome shotgun (WGS) entry which is preliminary data.</text>
</comment>
<dbReference type="CDD" id="cd20174">
    <property type="entry name" value="GH18_LinChi78-like_UFR"/>
    <property type="match status" value="1"/>
</dbReference>
<dbReference type="Gene3D" id="3.20.20.80">
    <property type="entry name" value="Glycosidases"/>
    <property type="match status" value="1"/>
</dbReference>
<evidence type="ECO:0000256" key="3">
    <source>
        <dbReference type="ARBA" id="ARBA00023024"/>
    </source>
</evidence>
<protein>
    <recommendedName>
        <fullName evidence="2">chitinase</fullName>
        <ecNumber evidence="2">3.2.1.14</ecNumber>
    </recommendedName>
</protein>
<accession>A0A7X0XJ07</accession>
<comment type="catalytic activity">
    <reaction evidence="1">
        <text>Random endo-hydrolysis of N-acetyl-beta-D-glucosaminide (1-&gt;4)-beta-linkages in chitin and chitodextrins.</text>
        <dbReference type="EC" id="3.2.1.14"/>
    </reaction>
</comment>
<dbReference type="EC" id="3.2.1.14" evidence="2"/>
<dbReference type="GO" id="GO:0005975">
    <property type="term" value="P:carbohydrate metabolic process"/>
    <property type="evidence" value="ECO:0007669"/>
    <property type="project" value="InterPro"/>
</dbReference>
<name>A0A7X0XJ07_9LIST</name>
<dbReference type="Gene3D" id="3.10.50.10">
    <property type="match status" value="1"/>
</dbReference>
<keyword evidence="3" id="KW-0624">Polysaccharide degradation</keyword>
<proteinExistence type="predicted"/>
<evidence type="ECO:0000313" key="6">
    <source>
        <dbReference type="Proteomes" id="UP000541955"/>
    </source>
</evidence>
<gene>
    <name evidence="5" type="ORF">HB902_06265</name>
</gene>
<dbReference type="InterPro" id="IPR032179">
    <property type="entry name" value="Cry22Aa_Ig-like"/>
</dbReference>
<evidence type="ECO:0000313" key="5">
    <source>
        <dbReference type="EMBL" id="MBC1561668.1"/>
    </source>
</evidence>
<dbReference type="SMART" id="SM00636">
    <property type="entry name" value="Glyco_18"/>
    <property type="match status" value="1"/>
</dbReference>
<organism evidence="5 6">
    <name type="scientific">Listeria booriae</name>
    <dbReference type="NCBI Taxonomy" id="1552123"/>
    <lineage>
        <taxon>Bacteria</taxon>
        <taxon>Bacillati</taxon>
        <taxon>Bacillota</taxon>
        <taxon>Bacilli</taxon>
        <taxon>Bacillales</taxon>
        <taxon>Listeriaceae</taxon>
        <taxon>Listeria</taxon>
    </lineage>
</organism>
<dbReference type="AlphaFoldDB" id="A0A7X0XJ07"/>
<dbReference type="GO" id="GO:0008843">
    <property type="term" value="F:endochitinase activity"/>
    <property type="evidence" value="ECO:0007669"/>
    <property type="project" value="UniProtKB-EC"/>
</dbReference>
<dbReference type="InterPro" id="IPR013783">
    <property type="entry name" value="Ig-like_fold"/>
</dbReference>
<dbReference type="EMBL" id="JAARRW010000002">
    <property type="protein sequence ID" value="MBC1561668.1"/>
    <property type="molecule type" value="Genomic_DNA"/>
</dbReference>